<gene>
    <name evidence="2" type="ORF">QTP70_018247</name>
</gene>
<reference evidence="2" key="1">
    <citation type="submission" date="2023-06" db="EMBL/GenBank/DDBJ databases">
        <title>Male Hemibagrus guttatus genome.</title>
        <authorList>
            <person name="Bian C."/>
        </authorList>
    </citation>
    <scope>NUCLEOTIDE SEQUENCE</scope>
    <source>
        <strain evidence="2">Male_cb2023</strain>
        <tissue evidence="2">Muscle</tissue>
    </source>
</reference>
<keyword evidence="3" id="KW-1185">Reference proteome</keyword>
<dbReference type="Proteomes" id="UP001274896">
    <property type="component" value="Unassembled WGS sequence"/>
</dbReference>
<feature type="region of interest" description="Disordered" evidence="1">
    <location>
        <begin position="1"/>
        <end position="24"/>
    </location>
</feature>
<feature type="non-terminal residue" evidence="2">
    <location>
        <position position="1"/>
    </location>
</feature>
<protein>
    <submittedName>
        <fullName evidence="2">Uncharacterized protein</fullName>
    </submittedName>
</protein>
<dbReference type="EMBL" id="JAUCMX010000021">
    <property type="protein sequence ID" value="KAK3514424.1"/>
    <property type="molecule type" value="Genomic_DNA"/>
</dbReference>
<organism evidence="2 3">
    <name type="scientific">Hemibagrus guttatus</name>
    <dbReference type="NCBI Taxonomy" id="175788"/>
    <lineage>
        <taxon>Eukaryota</taxon>
        <taxon>Metazoa</taxon>
        <taxon>Chordata</taxon>
        <taxon>Craniata</taxon>
        <taxon>Vertebrata</taxon>
        <taxon>Euteleostomi</taxon>
        <taxon>Actinopterygii</taxon>
        <taxon>Neopterygii</taxon>
        <taxon>Teleostei</taxon>
        <taxon>Ostariophysi</taxon>
        <taxon>Siluriformes</taxon>
        <taxon>Bagridae</taxon>
        <taxon>Hemibagrus</taxon>
    </lineage>
</organism>
<proteinExistence type="predicted"/>
<accession>A0AAE0UP21</accession>
<dbReference type="AlphaFoldDB" id="A0AAE0UP21"/>
<comment type="caution">
    <text evidence="2">The sequence shown here is derived from an EMBL/GenBank/DDBJ whole genome shotgun (WGS) entry which is preliminary data.</text>
</comment>
<name>A0AAE0UP21_9TELE</name>
<feature type="compositionally biased region" description="Low complexity" evidence="1">
    <location>
        <begin position="1"/>
        <end position="15"/>
    </location>
</feature>
<evidence type="ECO:0000313" key="3">
    <source>
        <dbReference type="Proteomes" id="UP001274896"/>
    </source>
</evidence>
<sequence>TSINFFSNLSNSSSSVGSDHTGQPSLPTCITEPWPFDALEPWHNIMSTDRSCGVFPVCSGQYLSKVIQGRNSGELATGRPRLTDARGEQRLARVVRSNRRATVAQIAEEVNAGSDRKVSEYTVHDGSGLF</sequence>
<evidence type="ECO:0000313" key="2">
    <source>
        <dbReference type="EMBL" id="KAK3514424.1"/>
    </source>
</evidence>
<evidence type="ECO:0000256" key="1">
    <source>
        <dbReference type="SAM" id="MobiDB-lite"/>
    </source>
</evidence>